<dbReference type="PANTHER" id="PTHR35807">
    <property type="entry name" value="TRANSCRIPTIONAL REGULATOR REDD-RELATED"/>
    <property type="match status" value="1"/>
</dbReference>
<dbReference type="Gene3D" id="3.30.70.270">
    <property type="match status" value="1"/>
</dbReference>
<protein>
    <submittedName>
        <fullName evidence="5">BTAD domain-containing putative transcriptional regulator</fullName>
    </submittedName>
</protein>
<dbReference type="Gene3D" id="1.10.10.10">
    <property type="entry name" value="Winged helix-like DNA-binding domain superfamily/Winged helix DNA-binding domain"/>
    <property type="match status" value="1"/>
</dbReference>
<organism evidence="5 6">
    <name type="scientific">Fusibacter bizertensis</name>
    <dbReference type="NCBI Taxonomy" id="1488331"/>
    <lineage>
        <taxon>Bacteria</taxon>
        <taxon>Bacillati</taxon>
        <taxon>Bacillota</taxon>
        <taxon>Clostridia</taxon>
        <taxon>Eubacteriales</taxon>
        <taxon>Eubacteriales Family XII. Incertae Sedis</taxon>
        <taxon>Fusibacter</taxon>
    </lineage>
</organism>
<dbReference type="SUPFAM" id="SSF46894">
    <property type="entry name" value="C-terminal effector domain of the bipartite response regulators"/>
    <property type="match status" value="1"/>
</dbReference>
<comment type="caution">
    <text evidence="5">The sequence shown here is derived from an EMBL/GenBank/DDBJ whole genome shotgun (WGS) entry which is preliminary data.</text>
</comment>
<dbReference type="InterPro" id="IPR051677">
    <property type="entry name" value="AfsR-DnrI-RedD_regulator"/>
</dbReference>
<dbReference type="RefSeq" id="WP_281095134.1">
    <property type="nucleotide sequence ID" value="NZ_JARYZI010000010.1"/>
</dbReference>
<accession>A0ABT6NFR8</accession>
<evidence type="ECO:0000256" key="3">
    <source>
        <dbReference type="PROSITE-ProRule" id="PRU01091"/>
    </source>
</evidence>
<dbReference type="InterPro" id="IPR036388">
    <property type="entry name" value="WH-like_DNA-bd_sf"/>
</dbReference>
<gene>
    <name evidence="5" type="ORF">QE109_13875</name>
</gene>
<dbReference type="InterPro" id="IPR011990">
    <property type="entry name" value="TPR-like_helical_dom_sf"/>
</dbReference>
<reference evidence="5 6" key="1">
    <citation type="submission" date="2023-04" db="EMBL/GenBank/DDBJ databases">
        <title>Fusibacter bizertensis strain WBS, isolated from littoral bottom sediments of the Arctic seas - biochemical and genomic analysis.</title>
        <authorList>
            <person name="Brioukhanov A.L."/>
        </authorList>
    </citation>
    <scope>NUCLEOTIDE SEQUENCE [LARGE SCALE GENOMIC DNA]</scope>
    <source>
        <strain evidence="5 6">WBS</strain>
    </source>
</reference>
<feature type="DNA-binding region" description="OmpR/PhoB-type" evidence="3">
    <location>
        <begin position="4"/>
        <end position="111"/>
    </location>
</feature>
<evidence type="ECO:0000313" key="5">
    <source>
        <dbReference type="EMBL" id="MDH8679241.1"/>
    </source>
</evidence>
<evidence type="ECO:0000313" key="6">
    <source>
        <dbReference type="Proteomes" id="UP001158045"/>
    </source>
</evidence>
<dbReference type="EMBL" id="JARYZI010000010">
    <property type="protein sequence ID" value="MDH8679241.1"/>
    <property type="molecule type" value="Genomic_DNA"/>
</dbReference>
<evidence type="ECO:0000256" key="1">
    <source>
        <dbReference type="ARBA" id="ARBA00005820"/>
    </source>
</evidence>
<dbReference type="Pfam" id="PF03704">
    <property type="entry name" value="BTAD"/>
    <property type="match status" value="1"/>
</dbReference>
<name>A0ABT6NFR8_9FIRM</name>
<sequence length="404" mass="47396">MMTSPVEQHNPIFSIQTLGKFDVIKDGSSLVSSSAGSKKIWELYKFMLTHRDRVFTPESLMDQLWVSESYSDPRSTLRRQMHRLRQTLLEDNEQDHVKTLLFSNGYYKWNDQLNIEIDIEDFEQLIKEGDAKRLHSPQLALGDYLSALDLYDGDYLPDCVDQHWVFAIRNHYRRLYLKTVVSATELLQIERRYDDIIDLCQKAINIDIYEEAFHLNLMDALMHKGQQKQALEHYEYITGFYYHEMGLKPSGDMRMLYKRLLQTHAPIQTQDGLVEALEHDLVLENAFYCEPSTFKSIYELERRRSQRSGNTFSIGVINASPIRGYSQSQEDLRISHLKQHLMEKLRKGDTFSQWNDTQFMVLLPGVDSDLMKKVLTRILDAFPNNEAIRINQIKELHADVFKEL</sequence>
<dbReference type="InterPro" id="IPR005158">
    <property type="entry name" value="BTAD"/>
</dbReference>
<dbReference type="PROSITE" id="PS51755">
    <property type="entry name" value="OMPR_PHOB"/>
    <property type="match status" value="1"/>
</dbReference>
<dbReference type="Pfam" id="PF00486">
    <property type="entry name" value="Trans_reg_C"/>
    <property type="match status" value="1"/>
</dbReference>
<dbReference type="SUPFAM" id="SSF48452">
    <property type="entry name" value="TPR-like"/>
    <property type="match status" value="1"/>
</dbReference>
<dbReference type="Proteomes" id="UP001158045">
    <property type="component" value="Unassembled WGS sequence"/>
</dbReference>
<dbReference type="InterPro" id="IPR016032">
    <property type="entry name" value="Sig_transdc_resp-reg_C-effctor"/>
</dbReference>
<dbReference type="Gene3D" id="1.25.40.10">
    <property type="entry name" value="Tetratricopeptide repeat domain"/>
    <property type="match status" value="1"/>
</dbReference>
<proteinExistence type="inferred from homology"/>
<comment type="similarity">
    <text evidence="1">Belongs to the AfsR/DnrI/RedD regulatory family.</text>
</comment>
<dbReference type="SUPFAM" id="SSF55073">
    <property type="entry name" value="Nucleotide cyclase"/>
    <property type="match status" value="1"/>
</dbReference>
<evidence type="ECO:0000259" key="4">
    <source>
        <dbReference type="PROSITE" id="PS51755"/>
    </source>
</evidence>
<dbReference type="InterPro" id="IPR001867">
    <property type="entry name" value="OmpR/PhoB-type_DNA-bd"/>
</dbReference>
<dbReference type="InterPro" id="IPR029787">
    <property type="entry name" value="Nucleotide_cyclase"/>
</dbReference>
<dbReference type="InterPro" id="IPR043128">
    <property type="entry name" value="Rev_trsase/Diguanyl_cyclase"/>
</dbReference>
<keyword evidence="6" id="KW-1185">Reference proteome</keyword>
<keyword evidence="2 3" id="KW-0238">DNA-binding</keyword>
<feature type="domain" description="OmpR/PhoB-type" evidence="4">
    <location>
        <begin position="4"/>
        <end position="111"/>
    </location>
</feature>
<evidence type="ECO:0000256" key="2">
    <source>
        <dbReference type="ARBA" id="ARBA00023125"/>
    </source>
</evidence>
<dbReference type="SMART" id="SM01043">
    <property type="entry name" value="BTAD"/>
    <property type="match status" value="1"/>
</dbReference>